<dbReference type="Proteomes" id="UP001246473">
    <property type="component" value="Unassembled WGS sequence"/>
</dbReference>
<dbReference type="Proteomes" id="UP000518681">
    <property type="component" value="Unassembled WGS sequence"/>
</dbReference>
<proteinExistence type="predicted"/>
<dbReference type="RefSeq" id="WP_106352235.1">
    <property type="nucleotide sequence ID" value="NZ_JACIII010000003.1"/>
</dbReference>
<name>A0AAP1PJV8_9BURK</name>
<dbReference type="EMBL" id="JACIIK010000004">
    <property type="protein sequence ID" value="MBB6201701.1"/>
    <property type="molecule type" value="Genomic_DNA"/>
</dbReference>
<evidence type="ECO:0000313" key="3">
    <source>
        <dbReference type="Proteomes" id="UP000518681"/>
    </source>
</evidence>
<dbReference type="InterPro" id="IPR029074">
    <property type="entry name" value="Imm49"/>
</dbReference>
<reference evidence="2" key="2">
    <citation type="submission" date="2022-08" db="EMBL/GenBank/DDBJ databases">
        <authorList>
            <person name="Kim S.-J."/>
        </authorList>
    </citation>
    <scope>NUCLEOTIDE SEQUENCE</scope>
    <source>
        <strain evidence="2">KJ</strain>
    </source>
</reference>
<evidence type="ECO:0000313" key="2">
    <source>
        <dbReference type="EMBL" id="MDT8839793.1"/>
    </source>
</evidence>
<dbReference type="EMBL" id="JANSLM010000007">
    <property type="protein sequence ID" value="MDT8839793.1"/>
    <property type="molecule type" value="Genomic_DNA"/>
</dbReference>
<dbReference type="Pfam" id="PF15575">
    <property type="entry name" value="Imm49"/>
    <property type="match status" value="1"/>
</dbReference>
<accession>A0AAP1PJV8</accession>
<evidence type="ECO:0000313" key="1">
    <source>
        <dbReference type="EMBL" id="MBB6201701.1"/>
    </source>
</evidence>
<comment type="caution">
    <text evidence="1">The sequence shown here is derived from an EMBL/GenBank/DDBJ whole genome shotgun (WGS) entry which is preliminary data.</text>
</comment>
<dbReference type="AlphaFoldDB" id="A0AAP1PJV8"/>
<protein>
    <submittedName>
        <fullName evidence="2">Immunity 49 family protein</fullName>
    </submittedName>
</protein>
<sequence length="269" mass="30673">MGKTDNTKDLQAGIAHVQAHQQVLSDNLELFLKHVQNGTGDVYSCLLSLRSHAAACSLVAWFVNRDLGLFKQWSYVEGKLSRILFQQQPRNWYPAYLLLGSLLSDHEPLINWFAHYELPFDESRADDISTADFHGYQALLAIRGDWDSLEERCLRILNNPVTAQKKYEIDHRFYLALARGDLGGMESALEELTSPKIARVRNVEQAFGFTKKLIGTHAVIYAKIAWRHGYRVQLSSPFVPVEWLPVAPLASYEDPYDFMKNFDINMPVG</sequence>
<gene>
    <name evidence="1" type="ORF">GGD69_002554</name>
    <name evidence="2" type="ORF">ParKJ_20410</name>
</gene>
<reference evidence="1 3" key="1">
    <citation type="submission" date="2020-08" db="EMBL/GenBank/DDBJ databases">
        <title>Genomic Encyclopedia of Type Strains, Phase IV (KMG-V): Genome sequencing to study the core and pangenomes of soil and plant-associated prokaryotes.</title>
        <authorList>
            <person name="Whitman W."/>
        </authorList>
    </citation>
    <scope>NUCLEOTIDE SEQUENCE [LARGE SCALE GENOMIC DNA]</scope>
    <source>
        <strain evidence="1 3">SEMIA 4013</strain>
    </source>
</reference>
<organism evidence="1 3">
    <name type="scientific">Paraburkholderia fungorum</name>
    <dbReference type="NCBI Taxonomy" id="134537"/>
    <lineage>
        <taxon>Bacteria</taxon>
        <taxon>Pseudomonadati</taxon>
        <taxon>Pseudomonadota</taxon>
        <taxon>Betaproteobacteria</taxon>
        <taxon>Burkholderiales</taxon>
        <taxon>Burkholderiaceae</taxon>
        <taxon>Paraburkholderia</taxon>
    </lineage>
</organism>